<gene>
    <name evidence="1" type="ORF">MA20_38080</name>
</gene>
<dbReference type="PATRIC" id="fig|375.37.peg.261"/>
<dbReference type="RefSeq" id="WP_014493769.1">
    <property type="nucleotide sequence ID" value="NZ_BJNK01000020.1"/>
</dbReference>
<dbReference type="KEGG" id="bjp:RN69_17655"/>
<accession>A0A0A3YLN5</accession>
<organism evidence="1 2">
    <name type="scientific">Bradyrhizobium japonicum</name>
    <dbReference type="NCBI Taxonomy" id="375"/>
    <lineage>
        <taxon>Bacteria</taxon>
        <taxon>Pseudomonadati</taxon>
        <taxon>Pseudomonadota</taxon>
        <taxon>Alphaproteobacteria</taxon>
        <taxon>Hyphomicrobiales</taxon>
        <taxon>Nitrobacteraceae</taxon>
        <taxon>Bradyrhizobium</taxon>
    </lineage>
</organism>
<comment type="caution">
    <text evidence="1">The sequence shown here is derived from an EMBL/GenBank/DDBJ whole genome shotgun (WGS) entry which is preliminary data.</text>
</comment>
<sequence length="91" mass="10025">MFNSDRMSEELRALKVDVTRLLSTAGEEMFDSSRDRAEVLADQIKAALAELGETVSDEQEQLQGLIAERPVTSLASAFALGVVVGFMLRRH</sequence>
<dbReference type="Proteomes" id="UP000030377">
    <property type="component" value="Unassembled WGS sequence"/>
</dbReference>
<dbReference type="STRING" id="375.BKD09_RS19015"/>
<dbReference type="eggNOG" id="ENOG503136R">
    <property type="taxonomic scope" value="Bacteria"/>
</dbReference>
<name>A0A0A3YLN5_BRAJP</name>
<dbReference type="GeneID" id="64071339"/>
<evidence type="ECO:0000313" key="2">
    <source>
        <dbReference type="Proteomes" id="UP000030377"/>
    </source>
</evidence>
<dbReference type="EMBL" id="JRPN01000029">
    <property type="protein sequence ID" value="KGT74588.1"/>
    <property type="molecule type" value="Genomic_DNA"/>
</dbReference>
<dbReference type="AlphaFoldDB" id="A0A0A3YLN5"/>
<proteinExistence type="predicted"/>
<evidence type="ECO:0000313" key="1">
    <source>
        <dbReference type="EMBL" id="KGT74588.1"/>
    </source>
</evidence>
<reference evidence="1 2" key="1">
    <citation type="submission" date="2014-09" db="EMBL/GenBank/DDBJ databases">
        <title>Draft genome of Bradyrhizobium japonicum Is-34.</title>
        <authorList>
            <person name="Tsurumaru H."/>
            <person name="Yamakawa T."/>
            <person name="Hashimoto S."/>
            <person name="Okizaki K."/>
            <person name="Kanesaki Y."/>
            <person name="Yoshikawa H."/>
            <person name="Yajima S."/>
        </authorList>
    </citation>
    <scope>NUCLEOTIDE SEQUENCE [LARGE SCALE GENOMIC DNA]</scope>
    <source>
        <strain evidence="1 2">Is-34</strain>
    </source>
</reference>
<protein>
    <submittedName>
        <fullName evidence="1">Uncharacterized protein</fullName>
    </submittedName>
</protein>